<reference evidence="2 3" key="1">
    <citation type="submission" date="2020-08" db="EMBL/GenBank/DDBJ databases">
        <title>A Genomic Blueprint of the Chicken Gut Microbiome.</title>
        <authorList>
            <person name="Gilroy R."/>
            <person name="Ravi A."/>
            <person name="Getino M."/>
            <person name="Pursley I."/>
            <person name="Horton D.L."/>
            <person name="Alikhan N.-F."/>
            <person name="Baker D."/>
            <person name="Gharbi K."/>
            <person name="Hall N."/>
            <person name="Watson M."/>
            <person name="Adriaenssens E.M."/>
            <person name="Foster-Nyarko E."/>
            <person name="Jarju S."/>
            <person name="Secka A."/>
            <person name="Antonio M."/>
            <person name="Oren A."/>
            <person name="Chaudhuri R."/>
            <person name="La Ragione R.M."/>
            <person name="Hildebrand F."/>
            <person name="Pallen M.J."/>
        </authorList>
    </citation>
    <scope>NUCLEOTIDE SEQUENCE [LARGE SCALE GENOMIC DNA]</scope>
    <source>
        <strain evidence="2 3">Sa2YVA2</strain>
    </source>
</reference>
<feature type="transmembrane region" description="Helical" evidence="1">
    <location>
        <begin position="161"/>
        <end position="181"/>
    </location>
</feature>
<organism evidence="2 3">
    <name type="scientific">Sporosarcina quadrami</name>
    <dbReference type="NCBI Taxonomy" id="2762234"/>
    <lineage>
        <taxon>Bacteria</taxon>
        <taxon>Bacillati</taxon>
        <taxon>Bacillota</taxon>
        <taxon>Bacilli</taxon>
        <taxon>Bacillales</taxon>
        <taxon>Caryophanaceae</taxon>
        <taxon>Sporosarcina</taxon>
    </lineage>
</organism>
<name>A0ABR8U8M6_9BACL</name>
<keyword evidence="1" id="KW-0472">Membrane</keyword>
<accession>A0ABR8U8M6</accession>
<keyword evidence="3" id="KW-1185">Reference proteome</keyword>
<keyword evidence="1" id="KW-0812">Transmembrane</keyword>
<dbReference type="Gene3D" id="2.40.50.120">
    <property type="match status" value="1"/>
</dbReference>
<evidence type="ECO:0000313" key="2">
    <source>
        <dbReference type="EMBL" id="MBD7984383.1"/>
    </source>
</evidence>
<comment type="caution">
    <text evidence="2">The sequence shown here is derived from an EMBL/GenBank/DDBJ whole genome shotgun (WGS) entry which is preliminary data.</text>
</comment>
<evidence type="ECO:0000313" key="3">
    <source>
        <dbReference type="Proteomes" id="UP000626786"/>
    </source>
</evidence>
<keyword evidence="1" id="KW-1133">Transmembrane helix</keyword>
<proteinExistence type="predicted"/>
<dbReference type="InterPro" id="IPR008993">
    <property type="entry name" value="TIMP-like_OB-fold"/>
</dbReference>
<dbReference type="Proteomes" id="UP000626786">
    <property type="component" value="Unassembled WGS sequence"/>
</dbReference>
<evidence type="ECO:0000256" key="1">
    <source>
        <dbReference type="SAM" id="Phobius"/>
    </source>
</evidence>
<dbReference type="EMBL" id="JACSQN010000005">
    <property type="protein sequence ID" value="MBD7984383.1"/>
    <property type="molecule type" value="Genomic_DNA"/>
</dbReference>
<evidence type="ECO:0008006" key="4">
    <source>
        <dbReference type="Google" id="ProtNLM"/>
    </source>
</evidence>
<gene>
    <name evidence="2" type="ORF">H9649_07315</name>
</gene>
<dbReference type="RefSeq" id="WP_191694077.1">
    <property type="nucleotide sequence ID" value="NZ_JACSQN010000005.1"/>
</dbReference>
<dbReference type="SUPFAM" id="SSF50242">
    <property type="entry name" value="TIMP-like"/>
    <property type="match status" value="1"/>
</dbReference>
<protein>
    <recommendedName>
        <fullName evidence="4">Cobalamin biosynthesis protein CbiN</fullName>
    </recommendedName>
</protein>
<sequence length="188" mass="20753">MNLYKRLILPFLILSITLFLWKPTDAVACSCIMPPPPDQALNEANAVFSGEVIEITDNMKLINGNGRTVKFKVDESWKGIESGEVAITTGNNEADCGFPFEVGQSYLVYASSNGMYDSKSLTTSICNRTVQLANATEDLKVFGEGEKIDTVAEEVGVNRSWIVWIGVFVIVILLGTATVYFRNKEARR</sequence>